<evidence type="ECO:0000313" key="2">
    <source>
        <dbReference type="Proteomes" id="UP000029273"/>
    </source>
</evidence>
<evidence type="ECO:0000313" key="1">
    <source>
        <dbReference type="EMBL" id="OBS11010.1"/>
    </source>
</evidence>
<reference evidence="1 2" key="1">
    <citation type="journal article" date="2014" name="Genome Announc.">
        <title>Draft Genome Sequence of the Iron-Oxidizing, Acidophilic, and Halotolerant 'Thiobacillus prosperus' Type Strain DSM 5130.</title>
        <authorList>
            <person name="Ossandon F.J."/>
            <person name="Cardenas J.P."/>
            <person name="Corbett M."/>
            <person name="Quatrini R."/>
            <person name="Holmes D.S."/>
            <person name="Watkin E."/>
        </authorList>
    </citation>
    <scope>NUCLEOTIDE SEQUENCE [LARGE SCALE GENOMIC DNA]</scope>
    <source>
        <strain evidence="1 2">DSM 5130</strain>
    </source>
</reference>
<organism evidence="1 2">
    <name type="scientific">Acidihalobacter prosperus</name>
    <dbReference type="NCBI Taxonomy" id="160660"/>
    <lineage>
        <taxon>Bacteria</taxon>
        <taxon>Pseudomonadati</taxon>
        <taxon>Pseudomonadota</taxon>
        <taxon>Gammaproteobacteria</taxon>
        <taxon>Chromatiales</taxon>
        <taxon>Ectothiorhodospiraceae</taxon>
        <taxon>Acidihalobacter</taxon>
    </lineage>
</organism>
<keyword evidence="2" id="KW-1185">Reference proteome</keyword>
<proteinExistence type="predicted"/>
<dbReference type="EMBL" id="JQSG02000001">
    <property type="protein sequence ID" value="OBS11010.1"/>
    <property type="molecule type" value="Genomic_DNA"/>
</dbReference>
<dbReference type="AlphaFoldDB" id="A0A1A6C8Y6"/>
<sequence>MNVNELSASFYPQINPQATPAQQVQNQLQQIQQSLGNGNLAGAQQSYAALQQTSTAPQGQVGNSVAGNSAFASLGQALQNGDLTGARDALAALQQNRQQTPANAVSAQIVTAGTPPGAGGNSTFHVIA</sequence>
<dbReference type="OrthoDB" id="9900862at2"/>
<protein>
    <submittedName>
        <fullName evidence="1">Uncharacterized protein</fullName>
    </submittedName>
</protein>
<dbReference type="Proteomes" id="UP000029273">
    <property type="component" value="Unassembled WGS sequence"/>
</dbReference>
<gene>
    <name evidence="1" type="ORF">Thpro_020726</name>
</gene>
<dbReference type="RefSeq" id="WP_038086763.1">
    <property type="nucleotide sequence ID" value="NZ_JQSG02000001.1"/>
</dbReference>
<accession>A0A1A6C8Y6</accession>
<name>A0A1A6C8Y6_9GAMM</name>
<comment type="caution">
    <text evidence="1">The sequence shown here is derived from an EMBL/GenBank/DDBJ whole genome shotgun (WGS) entry which is preliminary data.</text>
</comment>